<comment type="caution">
    <text evidence="3">The sequence shown here is derived from an EMBL/GenBank/DDBJ whole genome shotgun (WGS) entry which is preliminary data.</text>
</comment>
<dbReference type="PANTHER" id="PTHR33418:SF1">
    <property type="entry name" value="HELICASE-ASSOCIATED DOMAIN-CONTAINING PROTEIN"/>
    <property type="match status" value="1"/>
</dbReference>
<gene>
    <name evidence="3" type="ORF">AB1Y20_005297</name>
</gene>
<evidence type="ECO:0000256" key="1">
    <source>
        <dbReference type="SAM" id="MobiDB-lite"/>
    </source>
</evidence>
<feature type="domain" description="Helicase-associated" evidence="2">
    <location>
        <begin position="170"/>
        <end position="237"/>
    </location>
</feature>
<evidence type="ECO:0000313" key="4">
    <source>
        <dbReference type="Proteomes" id="UP001515480"/>
    </source>
</evidence>
<dbReference type="Pfam" id="PF03457">
    <property type="entry name" value="HA"/>
    <property type="match status" value="3"/>
</dbReference>
<accession>A0AB34J3W2</accession>
<proteinExistence type="predicted"/>
<organism evidence="3 4">
    <name type="scientific">Prymnesium parvum</name>
    <name type="common">Toxic golden alga</name>
    <dbReference type="NCBI Taxonomy" id="97485"/>
    <lineage>
        <taxon>Eukaryota</taxon>
        <taxon>Haptista</taxon>
        <taxon>Haptophyta</taxon>
        <taxon>Prymnesiophyceae</taxon>
        <taxon>Prymnesiales</taxon>
        <taxon>Prymnesiaceae</taxon>
        <taxon>Prymnesium</taxon>
    </lineage>
</organism>
<dbReference type="Proteomes" id="UP001515480">
    <property type="component" value="Unassembled WGS sequence"/>
</dbReference>
<sequence>MEPRLDEQGRVAEPANLTGSDAQWWQRFVKLEEVKAQQGTCHLTPRNCSDTQLLKWVNNQKVQWRKHDRGSLSGWRMKQLERIRAPSDWTGYSKAGQWRANFAKLEGYATQFGDCNVECDYADPTLTKWVETQRWNYKKQNHGNLVPWRLAELKRISAIEDWKVAEGTDEAMWQANFQLLKAYHEEHGTFDVPRTYRGPTQSNRLGAWVAWQKRIRHRPGHGTLTPERYAQLEELGVIAVWQQMETGVKEDDEGTQQGARALRHLSG</sequence>
<protein>
    <recommendedName>
        <fullName evidence="2">Helicase-associated domain-containing protein</fullName>
    </recommendedName>
</protein>
<dbReference type="Gene3D" id="6.10.140.530">
    <property type="match status" value="3"/>
</dbReference>
<feature type="region of interest" description="Disordered" evidence="1">
    <location>
        <begin position="247"/>
        <end position="267"/>
    </location>
</feature>
<dbReference type="InterPro" id="IPR005114">
    <property type="entry name" value="Helicase_assoc"/>
</dbReference>
<dbReference type="PANTHER" id="PTHR33418">
    <property type="entry name" value="HELICASE-ASSOCIATED"/>
    <property type="match status" value="1"/>
</dbReference>
<dbReference type="EMBL" id="JBGBPQ010000013">
    <property type="protein sequence ID" value="KAL1512022.1"/>
    <property type="molecule type" value="Genomic_DNA"/>
</dbReference>
<keyword evidence="4" id="KW-1185">Reference proteome</keyword>
<name>A0AB34J3W2_PRYPA</name>
<evidence type="ECO:0000259" key="2">
    <source>
        <dbReference type="Pfam" id="PF03457"/>
    </source>
</evidence>
<feature type="domain" description="Helicase-associated" evidence="2">
    <location>
        <begin position="21"/>
        <end position="83"/>
    </location>
</feature>
<evidence type="ECO:0000313" key="3">
    <source>
        <dbReference type="EMBL" id="KAL1512022.1"/>
    </source>
</evidence>
<reference evidence="3 4" key="1">
    <citation type="journal article" date="2024" name="Science">
        <title>Giant polyketide synthase enzymes in the biosynthesis of giant marine polyether toxins.</title>
        <authorList>
            <person name="Fallon T.R."/>
            <person name="Shende V.V."/>
            <person name="Wierzbicki I.H."/>
            <person name="Pendleton A.L."/>
            <person name="Watervoot N.F."/>
            <person name="Auber R.P."/>
            <person name="Gonzalez D.J."/>
            <person name="Wisecaver J.H."/>
            <person name="Moore B.S."/>
        </authorList>
    </citation>
    <scope>NUCLEOTIDE SEQUENCE [LARGE SCALE GENOMIC DNA]</scope>
    <source>
        <strain evidence="3 4">12B1</strain>
    </source>
</reference>
<dbReference type="AlphaFoldDB" id="A0AB34J3W2"/>
<feature type="domain" description="Helicase-associated" evidence="2">
    <location>
        <begin position="97"/>
        <end position="156"/>
    </location>
</feature>